<comment type="subcellular location">
    <subcellularLocation>
        <location evidence="1">Membrane</location>
        <topology evidence="1">Multi-pass membrane protein</topology>
    </subcellularLocation>
</comment>
<dbReference type="InterPro" id="IPR004840">
    <property type="entry name" value="Amino_acid_permease_CS"/>
</dbReference>
<feature type="transmembrane region" description="Helical" evidence="8">
    <location>
        <begin position="77"/>
        <end position="97"/>
    </location>
</feature>
<dbReference type="Gene3D" id="1.20.1740.10">
    <property type="entry name" value="Amino acid/polyamine transporter I"/>
    <property type="match status" value="1"/>
</dbReference>
<keyword evidence="5" id="KW-0029">Amino-acid transport</keyword>
<comment type="caution">
    <text evidence="10">The sequence shown here is derived from an EMBL/GenBank/DDBJ whole genome shotgun (WGS) entry which is preliminary data.</text>
</comment>
<sequence>MGKEFFNEYEAPVSSSGASVDSYRNEPFLRRVVRSFERQKVDLSRFNLDEMTEEQRRHIILANQPLKRALNDRIMQMIAIGGTIGTGLFIGLGYSLASGPGALLIGFTIVGIAIYCVCQAAAELSVAYPVSGSFASHISRFIEPGLGFTIATNYALACLCCPYLYYHWYRYHLWWCPRK</sequence>
<dbReference type="PANTHER" id="PTHR43341">
    <property type="entry name" value="AMINO ACID PERMEASE"/>
    <property type="match status" value="1"/>
</dbReference>
<dbReference type="OrthoDB" id="4367663at2759"/>
<feature type="transmembrane region" description="Helical" evidence="8">
    <location>
        <begin position="103"/>
        <end position="124"/>
    </location>
</feature>
<feature type="transmembrane region" description="Helical" evidence="8">
    <location>
        <begin position="145"/>
        <end position="165"/>
    </location>
</feature>
<dbReference type="Proteomes" id="UP001165063">
    <property type="component" value="Unassembled WGS sequence"/>
</dbReference>
<dbReference type="Pfam" id="PF00324">
    <property type="entry name" value="AA_permease"/>
    <property type="match status" value="1"/>
</dbReference>
<dbReference type="GO" id="GO:0016020">
    <property type="term" value="C:membrane"/>
    <property type="evidence" value="ECO:0007669"/>
    <property type="project" value="UniProtKB-SubCell"/>
</dbReference>
<evidence type="ECO:0000256" key="1">
    <source>
        <dbReference type="ARBA" id="ARBA00004141"/>
    </source>
</evidence>
<evidence type="ECO:0000256" key="8">
    <source>
        <dbReference type="SAM" id="Phobius"/>
    </source>
</evidence>
<keyword evidence="11" id="KW-1185">Reference proteome</keyword>
<keyword evidence="4 8" id="KW-0812">Transmembrane</keyword>
<evidence type="ECO:0000256" key="4">
    <source>
        <dbReference type="ARBA" id="ARBA00022692"/>
    </source>
</evidence>
<evidence type="ECO:0000256" key="3">
    <source>
        <dbReference type="ARBA" id="ARBA00022448"/>
    </source>
</evidence>
<name>A0A9W6WKF0_AMBMO</name>
<proteinExistence type="inferred from homology"/>
<organism evidence="10 11">
    <name type="scientific">Ambrosiozyma monospora</name>
    <name type="common">Yeast</name>
    <name type="synonym">Endomycopsis monosporus</name>
    <dbReference type="NCBI Taxonomy" id="43982"/>
    <lineage>
        <taxon>Eukaryota</taxon>
        <taxon>Fungi</taxon>
        <taxon>Dikarya</taxon>
        <taxon>Ascomycota</taxon>
        <taxon>Saccharomycotina</taxon>
        <taxon>Pichiomycetes</taxon>
        <taxon>Pichiales</taxon>
        <taxon>Pichiaceae</taxon>
        <taxon>Ambrosiozyma</taxon>
    </lineage>
</organism>
<evidence type="ECO:0000313" key="11">
    <source>
        <dbReference type="Proteomes" id="UP001165063"/>
    </source>
</evidence>
<evidence type="ECO:0000256" key="6">
    <source>
        <dbReference type="ARBA" id="ARBA00022989"/>
    </source>
</evidence>
<keyword evidence="6 8" id="KW-1133">Transmembrane helix</keyword>
<evidence type="ECO:0000256" key="5">
    <source>
        <dbReference type="ARBA" id="ARBA00022970"/>
    </source>
</evidence>
<feature type="domain" description="Amino acid permease/ SLC12A" evidence="9">
    <location>
        <begin position="75"/>
        <end position="156"/>
    </location>
</feature>
<gene>
    <name evidence="10" type="ORF">Amon01_000973000</name>
</gene>
<evidence type="ECO:0000259" key="9">
    <source>
        <dbReference type="Pfam" id="PF00324"/>
    </source>
</evidence>
<dbReference type="PROSITE" id="PS00218">
    <property type="entry name" value="AMINO_ACID_PERMEASE_1"/>
    <property type="match status" value="1"/>
</dbReference>
<dbReference type="EMBL" id="BSXU01012762">
    <property type="protein sequence ID" value="GME77939.1"/>
    <property type="molecule type" value="Genomic_DNA"/>
</dbReference>
<evidence type="ECO:0000313" key="10">
    <source>
        <dbReference type="EMBL" id="GME77939.1"/>
    </source>
</evidence>
<dbReference type="GO" id="GO:0015171">
    <property type="term" value="F:amino acid transmembrane transporter activity"/>
    <property type="evidence" value="ECO:0007669"/>
    <property type="project" value="TreeGrafter"/>
</dbReference>
<dbReference type="AlphaFoldDB" id="A0A9W6WKF0"/>
<keyword evidence="7 8" id="KW-0472">Membrane</keyword>
<dbReference type="PANTHER" id="PTHR43341:SF10">
    <property type="entry name" value="S-ADENOSYLMETHIONINE PERMEASE SAM3-RELATED"/>
    <property type="match status" value="1"/>
</dbReference>
<keyword evidence="3" id="KW-0813">Transport</keyword>
<protein>
    <submittedName>
        <fullName evidence="10">Unnamed protein product</fullName>
    </submittedName>
</protein>
<evidence type="ECO:0000256" key="7">
    <source>
        <dbReference type="ARBA" id="ARBA00023136"/>
    </source>
</evidence>
<accession>A0A9W6WKF0</accession>
<evidence type="ECO:0000256" key="2">
    <source>
        <dbReference type="ARBA" id="ARBA00006983"/>
    </source>
</evidence>
<comment type="similarity">
    <text evidence="2">Belongs to the amino acid-polyamine-organocation (APC) superfamily. YAT (TC 2.A.3.10) family.</text>
</comment>
<reference evidence="10" key="1">
    <citation type="submission" date="2023-04" db="EMBL/GenBank/DDBJ databases">
        <title>Ambrosiozyma monospora NBRC 1965.</title>
        <authorList>
            <person name="Ichikawa N."/>
            <person name="Sato H."/>
            <person name="Tonouchi N."/>
        </authorList>
    </citation>
    <scope>NUCLEOTIDE SEQUENCE</scope>
    <source>
        <strain evidence="10">NBRC 1965</strain>
    </source>
</reference>
<dbReference type="InterPro" id="IPR050524">
    <property type="entry name" value="APC_YAT"/>
</dbReference>
<dbReference type="InterPro" id="IPR004841">
    <property type="entry name" value="AA-permease/SLC12A_dom"/>
</dbReference>